<keyword evidence="7 11" id="KW-1133">Transmembrane helix</keyword>
<feature type="transmembrane region" description="Helical" evidence="11">
    <location>
        <begin position="60"/>
        <end position="79"/>
    </location>
</feature>
<name>A0AAW1Y9J8_RUBAR</name>
<evidence type="ECO:0000259" key="12">
    <source>
        <dbReference type="Pfam" id="PF01490"/>
    </source>
</evidence>
<accession>A0AAW1Y9J8</accession>
<keyword evidence="14" id="KW-1185">Reference proteome</keyword>
<evidence type="ECO:0000256" key="6">
    <source>
        <dbReference type="ARBA" id="ARBA00022970"/>
    </source>
</evidence>
<comment type="function">
    <text evidence="10">Carrier protein involved in proton-driven auxin influx. Mediates the formation of auxin gradient from developing leaves (site of auxin biosynthesis) to tips by contributing to the loading of auxin in vascular tissues and facilitating acropetal (base to tip) auxin transport within inner tissues of the root apex, and basipetal (tip to base) auxin transport within outer tissues of the root apex. May be involved in lateral roots and nodules formation.</text>
</comment>
<organism evidence="13 14">
    <name type="scientific">Rubus argutus</name>
    <name type="common">Southern blackberry</name>
    <dbReference type="NCBI Taxonomy" id="59490"/>
    <lineage>
        <taxon>Eukaryota</taxon>
        <taxon>Viridiplantae</taxon>
        <taxon>Streptophyta</taxon>
        <taxon>Embryophyta</taxon>
        <taxon>Tracheophyta</taxon>
        <taxon>Spermatophyta</taxon>
        <taxon>Magnoliopsida</taxon>
        <taxon>eudicotyledons</taxon>
        <taxon>Gunneridae</taxon>
        <taxon>Pentapetalae</taxon>
        <taxon>rosids</taxon>
        <taxon>fabids</taxon>
        <taxon>Rosales</taxon>
        <taxon>Rosaceae</taxon>
        <taxon>Rosoideae</taxon>
        <taxon>Rosoideae incertae sedis</taxon>
        <taxon>Rubus</taxon>
    </lineage>
</organism>
<evidence type="ECO:0000256" key="5">
    <source>
        <dbReference type="ARBA" id="ARBA00022847"/>
    </source>
</evidence>
<evidence type="ECO:0000256" key="3">
    <source>
        <dbReference type="ARBA" id="ARBA00022448"/>
    </source>
</evidence>
<keyword evidence="5" id="KW-0769">Symport</keyword>
<feature type="transmembrane region" description="Helical" evidence="11">
    <location>
        <begin position="291"/>
        <end position="320"/>
    </location>
</feature>
<comment type="caution">
    <text evidence="13">The sequence shown here is derived from an EMBL/GenBank/DDBJ whole genome shotgun (WGS) entry which is preliminary data.</text>
</comment>
<reference evidence="13 14" key="1">
    <citation type="journal article" date="2023" name="G3 (Bethesda)">
        <title>A chromosome-length genome assembly and annotation of blackberry (Rubus argutus, cv. 'Hillquist').</title>
        <authorList>
            <person name="Bruna T."/>
            <person name="Aryal R."/>
            <person name="Dudchenko O."/>
            <person name="Sargent D.J."/>
            <person name="Mead D."/>
            <person name="Buti M."/>
            <person name="Cavallini A."/>
            <person name="Hytonen T."/>
            <person name="Andres J."/>
            <person name="Pham M."/>
            <person name="Weisz D."/>
            <person name="Mascagni F."/>
            <person name="Usai G."/>
            <person name="Natali L."/>
            <person name="Bassil N."/>
            <person name="Fernandez G.E."/>
            <person name="Lomsadze A."/>
            <person name="Armour M."/>
            <person name="Olukolu B."/>
            <person name="Poorten T."/>
            <person name="Britton C."/>
            <person name="Davik J."/>
            <person name="Ashrafi H."/>
            <person name="Aiden E.L."/>
            <person name="Borodovsky M."/>
            <person name="Worthington M."/>
        </authorList>
    </citation>
    <scope>NUCLEOTIDE SEQUENCE [LARGE SCALE GENOMIC DNA]</scope>
    <source>
        <strain evidence="13">PI 553951</strain>
    </source>
</reference>
<dbReference type="InterPro" id="IPR013057">
    <property type="entry name" value="AA_transpt_TM"/>
</dbReference>
<dbReference type="GO" id="GO:0006865">
    <property type="term" value="P:amino acid transport"/>
    <property type="evidence" value="ECO:0007669"/>
    <property type="project" value="UniProtKB-KW"/>
</dbReference>
<feature type="domain" description="Amino acid transporter transmembrane" evidence="12">
    <location>
        <begin position="248"/>
        <end position="308"/>
    </location>
</feature>
<keyword evidence="8 11" id="KW-0472">Membrane</keyword>
<dbReference type="PANTHER" id="PTHR48017">
    <property type="entry name" value="OS05G0424000 PROTEIN-RELATED"/>
    <property type="match status" value="1"/>
</dbReference>
<comment type="subcellular location">
    <subcellularLocation>
        <location evidence="1">Endomembrane system</location>
        <topology evidence="1">Multi-pass membrane protein</topology>
    </subcellularLocation>
</comment>
<keyword evidence="9" id="KW-0927">Auxin signaling pathway</keyword>
<feature type="domain" description="Amino acid transporter transmembrane" evidence="12">
    <location>
        <begin position="6"/>
        <end position="242"/>
    </location>
</feature>
<keyword evidence="4 11" id="KW-0812">Transmembrane</keyword>
<feature type="transmembrane region" description="Helical" evidence="11">
    <location>
        <begin position="85"/>
        <end position="110"/>
    </location>
</feature>
<evidence type="ECO:0000256" key="2">
    <source>
        <dbReference type="ARBA" id="ARBA00005590"/>
    </source>
</evidence>
<dbReference type="Proteomes" id="UP001457282">
    <property type="component" value="Unassembled WGS sequence"/>
</dbReference>
<dbReference type="EMBL" id="JBEDUW010000002">
    <property type="protein sequence ID" value="KAK9945190.1"/>
    <property type="molecule type" value="Genomic_DNA"/>
</dbReference>
<feature type="transmembrane region" description="Helical" evidence="11">
    <location>
        <begin position="170"/>
        <end position="191"/>
    </location>
</feature>
<evidence type="ECO:0000256" key="11">
    <source>
        <dbReference type="SAM" id="Phobius"/>
    </source>
</evidence>
<evidence type="ECO:0000313" key="14">
    <source>
        <dbReference type="Proteomes" id="UP001457282"/>
    </source>
</evidence>
<dbReference type="GO" id="GO:0015293">
    <property type="term" value="F:symporter activity"/>
    <property type="evidence" value="ECO:0007669"/>
    <property type="project" value="UniProtKB-KW"/>
</dbReference>
<comment type="similarity">
    <text evidence="2">Belongs to the amino acid/polyamine transporter 2 family. Amino acid/auxin permease (AAAP) (TC 2.A.18.1) subfamily.</text>
</comment>
<evidence type="ECO:0000256" key="4">
    <source>
        <dbReference type="ARBA" id="ARBA00022692"/>
    </source>
</evidence>
<keyword evidence="3" id="KW-0813">Transport</keyword>
<sequence length="332" mass="37287">MGRNMFTYRHLAQSILGFGGYWSIAFFQQVASIGNNIAIQIAAGSSLKAVYKYYHKDGDLTLQHFIIFFGVFELFLSQLPDIHSLRWVNALCTFSTIGFAATTIGVTIYNGKKIDRKSISYSLDGSSSSKIFRAFNALGAIAFSFGDAMLPEIQNTVREPAKKNVYKGVSAAYGIIVLSYWQLAFTGYWAFGSQVQPYILSSLTVPQWTIVMANLFAVIQISGCFQIYCRPTYAYFEERLLSNETPAMPFFGDFVSICGAIGFTPLDFVFPAMAYLKARRRRRHQNTKLYLSLLLLNFAIVAWFSVVAVLGCIGAVKFIVQDVTTFRFFHDM</sequence>
<proteinExistence type="inferred from homology"/>
<evidence type="ECO:0000313" key="13">
    <source>
        <dbReference type="EMBL" id="KAK9945190.1"/>
    </source>
</evidence>
<gene>
    <name evidence="13" type="ORF">M0R45_010716</name>
</gene>
<evidence type="ECO:0000256" key="8">
    <source>
        <dbReference type="ARBA" id="ARBA00023136"/>
    </source>
</evidence>
<feature type="transmembrane region" description="Helical" evidence="11">
    <location>
        <begin position="248"/>
        <end position="270"/>
    </location>
</feature>
<dbReference type="Pfam" id="PF01490">
    <property type="entry name" value="Aa_trans"/>
    <property type="match status" value="2"/>
</dbReference>
<keyword evidence="6" id="KW-0029">Amino-acid transport</keyword>
<evidence type="ECO:0000256" key="10">
    <source>
        <dbReference type="ARBA" id="ARBA00045588"/>
    </source>
</evidence>
<evidence type="ECO:0000256" key="7">
    <source>
        <dbReference type="ARBA" id="ARBA00022989"/>
    </source>
</evidence>
<dbReference type="GO" id="GO:0009734">
    <property type="term" value="P:auxin-activated signaling pathway"/>
    <property type="evidence" value="ECO:0007669"/>
    <property type="project" value="UniProtKB-KW"/>
</dbReference>
<evidence type="ECO:0000256" key="9">
    <source>
        <dbReference type="ARBA" id="ARBA00023294"/>
    </source>
</evidence>
<dbReference type="AlphaFoldDB" id="A0AAW1Y9J8"/>
<protein>
    <recommendedName>
        <fullName evidence="12">Amino acid transporter transmembrane domain-containing protein</fullName>
    </recommendedName>
</protein>
<evidence type="ECO:0000256" key="1">
    <source>
        <dbReference type="ARBA" id="ARBA00004127"/>
    </source>
</evidence>
<dbReference type="GO" id="GO:0012505">
    <property type="term" value="C:endomembrane system"/>
    <property type="evidence" value="ECO:0007669"/>
    <property type="project" value="UniProtKB-SubCell"/>
</dbReference>